<dbReference type="KEGG" id="pmg:P9301_10221"/>
<proteinExistence type="predicted"/>
<reference evidence="3 4" key="1">
    <citation type="journal article" date="2007" name="PLoS Genet.">
        <title>Patterns and implications of gene gain and loss in the evolution of Prochlorococcus.</title>
        <authorList>
            <person name="Kettler G.C."/>
            <person name="Martiny A.C."/>
            <person name="Huang K."/>
            <person name="Zucker J."/>
            <person name="Coleman M.L."/>
            <person name="Rodrigue S."/>
            <person name="Chen F."/>
            <person name="Lapidus A."/>
            <person name="Ferriera S."/>
            <person name="Johnson J."/>
            <person name="Steglich C."/>
            <person name="Church G.M."/>
            <person name="Richardson P."/>
            <person name="Chisholm S.W."/>
        </authorList>
    </citation>
    <scope>NUCLEOTIDE SEQUENCE [LARGE SCALE GENOMIC DNA]</scope>
    <source>
        <strain evidence="3 4">MIT 9301</strain>
    </source>
</reference>
<feature type="region of interest" description="Disordered" evidence="1">
    <location>
        <begin position="125"/>
        <end position="148"/>
    </location>
</feature>
<feature type="transmembrane region" description="Helical" evidence="2">
    <location>
        <begin position="7"/>
        <end position="23"/>
    </location>
</feature>
<name>A3PD20_PROM0</name>
<dbReference type="STRING" id="167546.P9301_10221"/>
<dbReference type="OrthoDB" id="541663at2"/>
<keyword evidence="2" id="KW-0812">Transmembrane</keyword>
<organism evidence="3 4">
    <name type="scientific">Prochlorococcus marinus (strain MIT 9301)</name>
    <dbReference type="NCBI Taxonomy" id="167546"/>
    <lineage>
        <taxon>Bacteria</taxon>
        <taxon>Bacillati</taxon>
        <taxon>Cyanobacteriota</taxon>
        <taxon>Cyanophyceae</taxon>
        <taxon>Synechococcales</taxon>
        <taxon>Prochlorococcaceae</taxon>
        <taxon>Prochlorococcus</taxon>
    </lineage>
</organism>
<dbReference type="HOGENOM" id="CLU_1720737_0_0_3"/>
<feature type="compositionally biased region" description="Acidic residues" evidence="1">
    <location>
        <begin position="137"/>
        <end position="148"/>
    </location>
</feature>
<evidence type="ECO:0000256" key="2">
    <source>
        <dbReference type="SAM" id="Phobius"/>
    </source>
</evidence>
<protein>
    <submittedName>
        <fullName evidence="3">Possible Uncharacterized secreted proteins, Ya</fullName>
    </submittedName>
</protein>
<dbReference type="EMBL" id="CP000576">
    <property type="protein sequence ID" value="ABO17645.1"/>
    <property type="molecule type" value="Genomic_DNA"/>
</dbReference>
<sequence>MFKKKYLLLTLFFIIILQILLYINNNQKTSFRYFKWTLQDVSIGKLISISFFSGLFVSTLLHTTITGPSFRKKTLENIEDDFLSENNEEDIESNVVMPPQRDIRETQPTISVNYRVVKNMDENNFKKDRNFSNNPDNIDDWDNGDNDW</sequence>
<evidence type="ECO:0000313" key="4">
    <source>
        <dbReference type="Proteomes" id="UP000001430"/>
    </source>
</evidence>
<keyword evidence="2" id="KW-1133">Transmembrane helix</keyword>
<keyword evidence="4" id="KW-1185">Reference proteome</keyword>
<gene>
    <name evidence="3" type="ordered locus">P9301_10221</name>
</gene>
<dbReference type="AlphaFoldDB" id="A3PD20"/>
<evidence type="ECO:0000256" key="1">
    <source>
        <dbReference type="SAM" id="MobiDB-lite"/>
    </source>
</evidence>
<dbReference type="Proteomes" id="UP000001430">
    <property type="component" value="Chromosome"/>
</dbReference>
<keyword evidence="2" id="KW-0472">Membrane</keyword>
<accession>A3PD20</accession>
<feature type="transmembrane region" description="Helical" evidence="2">
    <location>
        <begin position="43"/>
        <end position="65"/>
    </location>
</feature>
<dbReference type="eggNOG" id="ENOG50321F0">
    <property type="taxonomic scope" value="Bacteria"/>
</dbReference>
<evidence type="ECO:0000313" key="3">
    <source>
        <dbReference type="EMBL" id="ABO17645.1"/>
    </source>
</evidence>